<name>A0A0V0QR88_PSEPJ</name>
<accession>A0A0V0QR88</accession>
<gene>
    <name evidence="2" type="ORF">PPERSA_06464</name>
</gene>
<keyword evidence="3" id="KW-1185">Reference proteome</keyword>
<evidence type="ECO:0000313" key="2">
    <source>
        <dbReference type="EMBL" id="KRX04830.1"/>
    </source>
</evidence>
<evidence type="ECO:0000313" key="3">
    <source>
        <dbReference type="Proteomes" id="UP000054937"/>
    </source>
</evidence>
<feature type="compositionally biased region" description="Basic residues" evidence="1">
    <location>
        <begin position="1"/>
        <end position="10"/>
    </location>
</feature>
<dbReference type="AlphaFoldDB" id="A0A0V0QR88"/>
<organism evidence="2 3">
    <name type="scientific">Pseudocohnilembus persalinus</name>
    <name type="common">Ciliate</name>
    <dbReference type="NCBI Taxonomy" id="266149"/>
    <lineage>
        <taxon>Eukaryota</taxon>
        <taxon>Sar</taxon>
        <taxon>Alveolata</taxon>
        <taxon>Ciliophora</taxon>
        <taxon>Intramacronucleata</taxon>
        <taxon>Oligohymenophorea</taxon>
        <taxon>Scuticociliatia</taxon>
        <taxon>Philasterida</taxon>
        <taxon>Pseudocohnilembidae</taxon>
        <taxon>Pseudocohnilembus</taxon>
    </lineage>
</organism>
<reference evidence="2 3" key="1">
    <citation type="journal article" date="2015" name="Sci. Rep.">
        <title>Genome of the facultative scuticociliatosis pathogen Pseudocohnilembus persalinus provides insight into its virulence through horizontal gene transfer.</title>
        <authorList>
            <person name="Xiong J."/>
            <person name="Wang G."/>
            <person name="Cheng J."/>
            <person name="Tian M."/>
            <person name="Pan X."/>
            <person name="Warren A."/>
            <person name="Jiang C."/>
            <person name="Yuan D."/>
            <person name="Miao W."/>
        </authorList>
    </citation>
    <scope>NUCLEOTIDE SEQUENCE [LARGE SCALE GENOMIC DNA]</scope>
    <source>
        <strain evidence="2">36N120E</strain>
    </source>
</reference>
<feature type="region of interest" description="Disordered" evidence="1">
    <location>
        <begin position="134"/>
        <end position="164"/>
    </location>
</feature>
<feature type="compositionally biased region" description="Low complexity" evidence="1">
    <location>
        <begin position="65"/>
        <end position="78"/>
    </location>
</feature>
<evidence type="ECO:0000256" key="1">
    <source>
        <dbReference type="SAM" id="MobiDB-lite"/>
    </source>
</evidence>
<dbReference type="InParanoid" id="A0A0V0QR88"/>
<dbReference type="Proteomes" id="UP000054937">
    <property type="component" value="Unassembled WGS sequence"/>
</dbReference>
<comment type="caution">
    <text evidence="2">The sequence shown here is derived from an EMBL/GenBank/DDBJ whole genome shotgun (WGS) entry which is preliminary data.</text>
</comment>
<proteinExistence type="predicted"/>
<feature type="region of interest" description="Disordered" evidence="1">
    <location>
        <begin position="1"/>
        <end position="29"/>
    </location>
</feature>
<protein>
    <submittedName>
        <fullName evidence="2">Uncharacterized protein</fullName>
    </submittedName>
</protein>
<dbReference type="EMBL" id="LDAU01000110">
    <property type="protein sequence ID" value="KRX04830.1"/>
    <property type="molecule type" value="Genomic_DNA"/>
</dbReference>
<feature type="region of interest" description="Disordered" evidence="1">
    <location>
        <begin position="62"/>
        <end position="85"/>
    </location>
</feature>
<sequence>MFSQFFKKKRDPSNNDRQNKKSKFGLSEKDLNQKIEKIGIINNQKQFLNDDDQERQKSRNLIESKTTNQNFFNNKNNQKLSEQNKKVKAIITPRKKNPKKISYFEYKGKSEQTQHFPQNSQNNNQNQKVLMKKQDLKRQNSNQDIYQKKQQQQKKLKYKEDNKENTDYFQKKKLVQKTDKQQVLGEKNSIQESYIKSQNGLICNSSQNLRNKFDNEIQKQQQIKQQMHGTVKQGINQTHYTQITLNSEDDITIE</sequence>